<evidence type="ECO:0000313" key="2">
    <source>
        <dbReference type="EMBL" id="CAC5427342.1"/>
    </source>
</evidence>
<feature type="compositionally biased region" description="Polar residues" evidence="1">
    <location>
        <begin position="474"/>
        <end position="485"/>
    </location>
</feature>
<dbReference type="VEuPathDB" id="TriTrypDB:LDHU3_05.0930"/>
<feature type="region of interest" description="Disordered" evidence="1">
    <location>
        <begin position="1116"/>
        <end position="1186"/>
    </location>
</feature>
<feature type="compositionally biased region" description="Basic and acidic residues" evidence="1">
    <location>
        <begin position="390"/>
        <end position="400"/>
    </location>
</feature>
<feature type="compositionally biased region" description="Low complexity" evidence="1">
    <location>
        <begin position="406"/>
        <end position="421"/>
    </location>
</feature>
<proteinExistence type="predicted"/>
<feature type="region of interest" description="Disordered" evidence="1">
    <location>
        <begin position="808"/>
        <end position="919"/>
    </location>
</feature>
<feature type="compositionally biased region" description="Polar residues" evidence="1">
    <location>
        <begin position="454"/>
        <end position="463"/>
    </location>
</feature>
<feature type="compositionally biased region" description="Low complexity" evidence="1">
    <location>
        <begin position="502"/>
        <end position="512"/>
    </location>
</feature>
<gene>
    <name evidence="2" type="ORF">LDHU3_05.0930</name>
</gene>
<feature type="region of interest" description="Disordered" evidence="1">
    <location>
        <begin position="181"/>
        <end position="274"/>
    </location>
</feature>
<feature type="region of interest" description="Disordered" evidence="1">
    <location>
        <begin position="1017"/>
        <end position="1046"/>
    </location>
</feature>
<feature type="compositionally biased region" description="Low complexity" evidence="1">
    <location>
        <begin position="301"/>
        <end position="319"/>
    </location>
</feature>
<evidence type="ECO:0000256" key="1">
    <source>
        <dbReference type="SAM" id="MobiDB-lite"/>
    </source>
</evidence>
<feature type="compositionally biased region" description="Basic residues" evidence="1">
    <location>
        <begin position="866"/>
        <end position="877"/>
    </location>
</feature>
<evidence type="ECO:0000313" key="3">
    <source>
        <dbReference type="Proteomes" id="UP000601710"/>
    </source>
</evidence>
<feature type="compositionally biased region" description="Basic residues" evidence="1">
    <location>
        <begin position="515"/>
        <end position="525"/>
    </location>
</feature>
<feature type="compositionally biased region" description="Low complexity" evidence="1">
    <location>
        <begin position="1116"/>
        <end position="1140"/>
    </location>
</feature>
<dbReference type="Proteomes" id="UP000601710">
    <property type="component" value="Chromosome 5"/>
</dbReference>
<feature type="region of interest" description="Disordered" evidence="1">
    <location>
        <begin position="1330"/>
        <end position="1409"/>
    </location>
</feature>
<accession>A0A6J8F2Y6</accession>
<feature type="compositionally biased region" description="Basic residues" evidence="1">
    <location>
        <begin position="896"/>
        <end position="910"/>
    </location>
</feature>
<feature type="compositionally biased region" description="Basic residues" evidence="1">
    <location>
        <begin position="379"/>
        <end position="389"/>
    </location>
</feature>
<feature type="compositionally biased region" description="Low complexity" evidence="1">
    <location>
        <begin position="245"/>
        <end position="271"/>
    </location>
</feature>
<feature type="region of interest" description="Disordered" evidence="1">
    <location>
        <begin position="288"/>
        <end position="421"/>
    </location>
</feature>
<feature type="compositionally biased region" description="Pro residues" evidence="1">
    <location>
        <begin position="851"/>
        <end position="860"/>
    </location>
</feature>
<sequence length="1424" mass="147431">MGNDLSTMSGGGRNLEVWGEARARRVSNELPTPRTIPLGHGDNLVPPALLLDAEMRSAADEASSTSSLRSAGTVSTYSTQHSALSKANRSPDPQPRRRSMSMSDMTAATALLAAAAPSQQQQQQQQQRQLQRRAQYSMYARQMRRPGCDGGRYGLQHHNSGVDFMVANEFFNCSDSTLGSEADLDSSSGIGSSGSDGNDDAGGVHHRCGMAPREPTLPYGSGRRLTGNELSARSPRRGRNEVDGAPALGSTATAAAAASATSPAHAKSSSTGRAETITTKAVSVVVSGVDCSSDPPPALTSSRNSSNGSHDSKSSAASGKKGGVTPLPSARQGNWHKRLLRPVSRGSIRDDGISGSATQWGSPDAADGALSSHEEKKCKTGKRKTSKPRIHPEGLLELKFPHRTRSSATAPRTSSAAAGTATTTIGVEALVSRMKLSTTKESPSVDAKQRHTSGDLSGSTAPALSNEKRGGQCDSFTCVSSSPAQQHHAAGKDGRGKPGANRSSDPPRSSESPAHHHSRQVQHHHCGGDDGSNAVPETVLASLVDSKSHHRQPRRNRSLGGKLDLHDESPNDFFASTQRSGQYRMLYRMDSESGSSTASMREAVCMATGGGAAAAHSFGSLFADSRAASLYSVSSSPGQAWTGDYAGRGVMQLTAAVDHRALDMQKVDDVGGTSEASRHHPSRGLLCSGSCTACVNSTGTFNATSQPQQADLQRKIEMHLQRMTYTSKSPSLVTSNQVVSVRPENSQGTRHSLISTLPMPLNVGAAEAPANRGQVGAAAVMREALSAGASCRDGHGHVHTAASVSICSNGSGSSSFGSSSSGDRSISPDVSVRELVKSSRVKPPAKAESPPLLPQPPPPQTAVMRTKTHSFRGHGGRRGPTNLSATEGLAASAVSPKRHSSCAGRRHHHGNGSSNSGDALHATASVLTSVQGSCSALRPTRADSKDLILRPDRTASARRHRRGGGDENAPEGSGSRQRHPQNRKLSSRTHFTSFSFSSDSFLYGKVRGHLAKAAAVAANSSSIERRRHASGCESSGGTQAHARHHAHGEVDSVALGASPFASSRKGEAECRHRGSGCGNESGMGSVVADLDDLLLGADGRAPSGNLTALYPRSASSSLSLAPSSRNSSTNGSCVSSGSVRALRKRAARARDLSASSSVDSEASGRLHPHWTAPPLPQQQQYGAAGATATASSMYRLPLVKTSNSCGGAVAANGSASSAVTGGTRGMKLPSFKPNMGVGISNSPDTSSGRPVNINYVLQPLRSPAANGSATMAAASPEIHSVAKSHSTSSGSGVAADTSGAMPTVHGHEKASWQPSMVPKVPCALFNGSGSGAHLPRMPPASSPRHASSKRDGDTDSLTVSFPDANGRGDGGSGAAASSSAASLLAGPSRDSSAKRRRPTTQSFTPWSVDMSRFKALQEAQEPPS</sequence>
<protein>
    <submittedName>
        <fullName evidence="2">Hypothetical_protein_conserved</fullName>
    </submittedName>
</protein>
<feature type="compositionally biased region" description="Low complexity" evidence="1">
    <location>
        <begin position="1152"/>
        <end position="1165"/>
    </location>
</feature>
<feature type="compositionally biased region" description="Basic residues" evidence="1">
    <location>
        <begin position="976"/>
        <end position="987"/>
    </location>
</feature>
<feature type="region of interest" description="Disordered" evidence="1">
    <location>
        <begin position="436"/>
        <end position="575"/>
    </location>
</feature>
<feature type="compositionally biased region" description="Polar residues" evidence="1">
    <location>
        <begin position="62"/>
        <end position="88"/>
    </location>
</feature>
<feature type="compositionally biased region" description="Basic and acidic residues" evidence="1">
    <location>
        <begin position="940"/>
        <end position="955"/>
    </location>
</feature>
<feature type="compositionally biased region" description="Low complexity" evidence="1">
    <location>
        <begin position="107"/>
        <end position="134"/>
    </location>
</feature>
<dbReference type="EMBL" id="LR812625">
    <property type="protein sequence ID" value="CAC5427342.1"/>
    <property type="molecule type" value="Genomic_DNA"/>
</dbReference>
<feature type="compositionally biased region" description="Low complexity" evidence="1">
    <location>
        <begin position="808"/>
        <end position="830"/>
    </location>
</feature>
<feature type="region of interest" description="Disordered" evidence="1">
    <location>
        <begin position="932"/>
        <end position="989"/>
    </location>
</feature>
<dbReference type="VEuPathDB" id="TriTrypDB:LdCL_050013500"/>
<feature type="compositionally biased region" description="Basic residues" evidence="1">
    <location>
        <begin position="548"/>
        <end position="557"/>
    </location>
</feature>
<feature type="compositionally biased region" description="Low complexity" evidence="1">
    <location>
        <begin position="1374"/>
        <end position="1389"/>
    </location>
</feature>
<dbReference type="VEuPathDB" id="TriTrypDB:LdBPK_050840.1"/>
<feature type="compositionally biased region" description="Low complexity" evidence="1">
    <location>
        <begin position="185"/>
        <end position="196"/>
    </location>
</feature>
<feature type="region of interest" description="Disordered" evidence="1">
    <location>
        <begin position="1279"/>
        <end position="1312"/>
    </location>
</feature>
<name>A0A6J8F2Y6_LEIDO</name>
<organism evidence="2 3">
    <name type="scientific">Leishmania donovani</name>
    <dbReference type="NCBI Taxonomy" id="5661"/>
    <lineage>
        <taxon>Eukaryota</taxon>
        <taxon>Discoba</taxon>
        <taxon>Euglenozoa</taxon>
        <taxon>Kinetoplastea</taxon>
        <taxon>Metakinetoplastina</taxon>
        <taxon>Trypanosomatida</taxon>
        <taxon>Trypanosomatidae</taxon>
        <taxon>Leishmaniinae</taxon>
        <taxon>Leishmania</taxon>
    </lineage>
</organism>
<reference evidence="2" key="1">
    <citation type="submission" date="2020-06" db="EMBL/GenBank/DDBJ databases">
        <authorList>
            <person name="Camacho E."/>
            <person name="Gonzalez-de la Fuente S."/>
            <person name="Rastrojo A."/>
            <person name="Peiro-Pastor R."/>
            <person name="Solana JC."/>
            <person name="Tabera L."/>
            <person name="Gamarro F."/>
            <person name="Carrasco-Ramiro F."/>
            <person name="Requena JM."/>
            <person name="Aguado B."/>
        </authorList>
    </citation>
    <scope>NUCLEOTIDE SEQUENCE</scope>
</reference>
<feature type="region of interest" description="Disordered" evidence="1">
    <location>
        <begin position="61"/>
        <end position="134"/>
    </location>
</feature>